<dbReference type="Proteomes" id="UP000039324">
    <property type="component" value="Unassembled WGS sequence"/>
</dbReference>
<evidence type="ECO:0000256" key="1">
    <source>
        <dbReference type="SAM" id="MobiDB-lite"/>
    </source>
</evidence>
<feature type="compositionally biased region" description="Basic residues" evidence="1">
    <location>
        <begin position="1"/>
        <end position="10"/>
    </location>
</feature>
<evidence type="ECO:0000313" key="2">
    <source>
        <dbReference type="EMBL" id="CEO99262.1"/>
    </source>
</evidence>
<name>A0A0G4IVJ8_PLABS</name>
<evidence type="ECO:0000313" key="5">
    <source>
        <dbReference type="Proteomes" id="UP000290189"/>
    </source>
</evidence>
<reference evidence="3 5" key="2">
    <citation type="submission" date="2018-03" db="EMBL/GenBank/DDBJ databases">
        <authorList>
            <person name="Fogelqvist J."/>
        </authorList>
    </citation>
    <scope>NUCLEOTIDE SEQUENCE [LARGE SCALE GENOMIC DNA]</scope>
</reference>
<keyword evidence="3" id="KW-0496">Mitochondrion</keyword>
<sequence length="306" mass="34527">MQVRPVRPRLPRPADDMRRRQGQPPQAPALAPLVLLVAPIAVHRSDPLHALGGRELAVGFWSSGGGVAVAVNGADSARLCVSRPRHHPPQHVIMMRCIRVVPPSCVRVRCMSTRPVVTKFDVDSPFRKRRLNGVQPVKNYEIWYSVVNPEMWPYPAGSSPLSIAMTSEESVGVFRDKVWKAVDALQKFDVAQLRINTRRKPGVNVKMKAPIGQLRSTQQSPVYVIVPRPRTVYIQDMDHQYRPKETFRLVHLESQSDFKKVLGQRGRALVKVTDLSKVVTKVKELKDGAKYRVCTMFDPFVSLDVY</sequence>
<reference evidence="2 4" key="1">
    <citation type="submission" date="2015-02" db="EMBL/GenBank/DDBJ databases">
        <authorList>
            <person name="Chooi Y.-H."/>
        </authorList>
    </citation>
    <scope>NUCLEOTIDE SEQUENCE [LARGE SCALE GENOMIC DNA]</scope>
    <source>
        <strain evidence="2">E3</strain>
    </source>
</reference>
<dbReference type="AlphaFoldDB" id="A0A0G4IVJ8"/>
<evidence type="ECO:0000313" key="3">
    <source>
        <dbReference type="EMBL" id="SPQ97274.1"/>
    </source>
</evidence>
<dbReference type="EMBL" id="OVEO01000007">
    <property type="protein sequence ID" value="SPQ97274.1"/>
    <property type="molecule type" value="Genomic_DNA"/>
</dbReference>
<feature type="region of interest" description="Disordered" evidence="1">
    <location>
        <begin position="1"/>
        <end position="25"/>
    </location>
</feature>
<geneLocation type="mitochondrion" evidence="3"/>
<keyword evidence="4" id="KW-1185">Reference proteome</keyword>
<evidence type="ECO:0000313" key="4">
    <source>
        <dbReference type="Proteomes" id="UP000039324"/>
    </source>
</evidence>
<proteinExistence type="predicted"/>
<protein>
    <submittedName>
        <fullName evidence="2">Uncharacterized protein</fullName>
    </submittedName>
</protein>
<accession>A0A0G4IVJ8</accession>
<dbReference type="Proteomes" id="UP000290189">
    <property type="component" value="Unassembled WGS sequence"/>
</dbReference>
<dbReference type="EMBL" id="CDSF01000090">
    <property type="protein sequence ID" value="CEO99262.1"/>
    <property type="molecule type" value="Genomic_DNA"/>
</dbReference>
<organism evidence="2 4">
    <name type="scientific">Plasmodiophora brassicae</name>
    <name type="common">Clubroot disease agent</name>
    <dbReference type="NCBI Taxonomy" id="37360"/>
    <lineage>
        <taxon>Eukaryota</taxon>
        <taxon>Sar</taxon>
        <taxon>Rhizaria</taxon>
        <taxon>Endomyxa</taxon>
        <taxon>Phytomyxea</taxon>
        <taxon>Plasmodiophorida</taxon>
        <taxon>Plasmodiophoridae</taxon>
        <taxon>Plasmodiophora</taxon>
    </lineage>
</organism>
<gene>
    <name evidence="2" type="ORF">PBRA_001169</name>
    <name evidence="3" type="ORF">PLBR_LOCUS4489</name>
</gene>